<organism evidence="1 2">
    <name type="scientific">Thalassospira lucentensis</name>
    <dbReference type="NCBI Taxonomy" id="168935"/>
    <lineage>
        <taxon>Bacteria</taxon>
        <taxon>Pseudomonadati</taxon>
        <taxon>Pseudomonadota</taxon>
        <taxon>Alphaproteobacteria</taxon>
        <taxon>Rhodospirillales</taxon>
        <taxon>Thalassospiraceae</taxon>
        <taxon>Thalassospira</taxon>
    </lineage>
</organism>
<dbReference type="EMBL" id="DPOP01000096">
    <property type="protein sequence ID" value="HCW67944.1"/>
    <property type="molecule type" value="Genomic_DNA"/>
</dbReference>
<comment type="caution">
    <text evidence="1">The sequence shown here is derived from an EMBL/GenBank/DDBJ whole genome shotgun (WGS) entry which is preliminary data.</text>
</comment>
<dbReference type="RefSeq" id="WP_277277677.1">
    <property type="nucleotide sequence ID" value="NZ_DPOP01000096.1"/>
</dbReference>
<sequence length="126" mass="14389">MSVHVKSRLYLFRNPFFVSKRARCLPAGTYCVETYEQVVPGENFLTYQPVLTLLHLKTTTGSGSSDGMIEVNPEELELAVMMDPDKAVCWDFLEDDMSEQEQQLIAGIYRTKRHASERSPFMALVH</sequence>
<protein>
    <submittedName>
        <fullName evidence="1">Uncharacterized protein</fullName>
    </submittedName>
</protein>
<evidence type="ECO:0000313" key="2">
    <source>
        <dbReference type="Proteomes" id="UP000264179"/>
    </source>
</evidence>
<accession>A0A3D5NAG3</accession>
<reference evidence="1 2" key="1">
    <citation type="journal article" date="2018" name="Nat. Biotechnol.">
        <title>A standardized bacterial taxonomy based on genome phylogeny substantially revises the tree of life.</title>
        <authorList>
            <person name="Parks D.H."/>
            <person name="Chuvochina M."/>
            <person name="Waite D.W."/>
            <person name="Rinke C."/>
            <person name="Skarshewski A."/>
            <person name="Chaumeil P.A."/>
            <person name="Hugenholtz P."/>
        </authorList>
    </citation>
    <scope>NUCLEOTIDE SEQUENCE [LARGE SCALE GENOMIC DNA]</scope>
    <source>
        <strain evidence="1">UBA9881</strain>
    </source>
</reference>
<proteinExistence type="predicted"/>
<name>A0A3D5NAG3_9PROT</name>
<gene>
    <name evidence="1" type="ORF">DHR80_12250</name>
</gene>
<dbReference type="Proteomes" id="UP000264179">
    <property type="component" value="Unassembled WGS sequence"/>
</dbReference>
<evidence type="ECO:0000313" key="1">
    <source>
        <dbReference type="EMBL" id="HCW67944.1"/>
    </source>
</evidence>
<dbReference type="AlphaFoldDB" id="A0A3D5NAG3"/>